<sequence length="53" mass="5686">MQLPDLEQVVSQVLDFGQVVGQVVGQLSDLGQVPHSAQIPLFGQIAGHSFSHF</sequence>
<dbReference type="EMBL" id="MK500394">
    <property type="protein sequence ID" value="QBK88658.1"/>
    <property type="molecule type" value="Genomic_DNA"/>
</dbReference>
<evidence type="ECO:0000313" key="1">
    <source>
        <dbReference type="EMBL" id="QBK88658.1"/>
    </source>
</evidence>
<accession>A0A481YZM2</accession>
<gene>
    <name evidence="1" type="ORF">LCMiAC01_03360</name>
</gene>
<protein>
    <submittedName>
        <fullName evidence="1">Uncharacterized protein</fullName>
    </submittedName>
</protein>
<reference evidence="1" key="1">
    <citation type="journal article" date="2019" name="MBio">
        <title>Virus Genomes from Deep Sea Sediments Expand the Ocean Megavirome and Support Independent Origins of Viral Gigantism.</title>
        <authorList>
            <person name="Backstrom D."/>
            <person name="Yutin N."/>
            <person name="Jorgensen S.L."/>
            <person name="Dharamshi J."/>
            <person name="Homa F."/>
            <person name="Zaremba-Niedwiedzka K."/>
            <person name="Spang A."/>
            <person name="Wolf Y.I."/>
            <person name="Koonin E.V."/>
            <person name="Ettema T.J."/>
        </authorList>
    </citation>
    <scope>NUCLEOTIDE SEQUENCE</scope>
</reference>
<proteinExistence type="predicted"/>
<organism evidence="1">
    <name type="scientific">Mimivirus LCMiAC01</name>
    <dbReference type="NCBI Taxonomy" id="2506608"/>
    <lineage>
        <taxon>Viruses</taxon>
        <taxon>Varidnaviria</taxon>
        <taxon>Bamfordvirae</taxon>
        <taxon>Nucleocytoviricota</taxon>
        <taxon>Megaviricetes</taxon>
        <taxon>Imitervirales</taxon>
        <taxon>Mimiviridae</taxon>
        <taxon>Klosneuvirinae</taxon>
    </lineage>
</organism>
<name>A0A481YZM2_9VIRU</name>